<proteinExistence type="predicted"/>
<evidence type="ECO:0000313" key="4">
    <source>
        <dbReference type="Proteomes" id="UP000092596"/>
    </source>
</evidence>
<dbReference type="AlphaFoldDB" id="A0A1B0ZK00"/>
<dbReference type="EMBL" id="CP012117">
    <property type="protein sequence ID" value="ANP28276.1"/>
    <property type="molecule type" value="Genomic_DNA"/>
</dbReference>
<sequence>MNDTPATPSAGAHVTDEHIARARELLGQHRQSIDNIDAALVHLLAERFKFTKAVGALKAEHGLPAGDPDREKHQVERLTRLAEESGLDPVFTQRFLNFLVTEVIRHHEQIAAEH</sequence>
<organism evidence="3 4">
    <name type="scientific">Dermabacter vaginalis</name>
    <dbReference type="NCBI Taxonomy" id="1630135"/>
    <lineage>
        <taxon>Bacteria</taxon>
        <taxon>Bacillati</taxon>
        <taxon>Actinomycetota</taxon>
        <taxon>Actinomycetes</taxon>
        <taxon>Micrococcales</taxon>
        <taxon>Dermabacteraceae</taxon>
        <taxon>Dermabacter</taxon>
    </lineage>
</organism>
<gene>
    <name evidence="3" type="ORF">DAD186_17260</name>
</gene>
<dbReference type="PANTHER" id="PTHR38041:SF1">
    <property type="entry name" value="CHORISMATE MUTASE"/>
    <property type="match status" value="1"/>
</dbReference>
<keyword evidence="1" id="KW-0413">Isomerase</keyword>
<dbReference type="Proteomes" id="UP000092596">
    <property type="component" value="Chromosome"/>
</dbReference>
<dbReference type="GO" id="GO:0009697">
    <property type="term" value="P:salicylic acid biosynthetic process"/>
    <property type="evidence" value="ECO:0007669"/>
    <property type="project" value="TreeGrafter"/>
</dbReference>
<dbReference type="InterPro" id="IPR036263">
    <property type="entry name" value="Chorismate_II_sf"/>
</dbReference>
<dbReference type="Pfam" id="PF01817">
    <property type="entry name" value="CM_2"/>
    <property type="match status" value="1"/>
</dbReference>
<feature type="domain" description="Chorismate mutase" evidence="2">
    <location>
        <begin position="20"/>
        <end position="111"/>
    </location>
</feature>
<dbReference type="RefSeq" id="WP_065248295.1">
    <property type="nucleotide sequence ID" value="NZ_CP012117.1"/>
</dbReference>
<dbReference type="NCBIfam" id="NF006691">
    <property type="entry name" value="PRK09239.1"/>
    <property type="match status" value="1"/>
</dbReference>
<dbReference type="PATRIC" id="fig|1630135.4.peg.1726"/>
<name>A0A1B0ZK00_9MICO</name>
<reference evidence="3 4" key="1">
    <citation type="submission" date="2015-06" db="EMBL/GenBank/DDBJ databases">
        <title>Investigation of pathophysiology for high-risk pregnancy and development of treatment modality based on it.</title>
        <authorList>
            <person name="Kim B.-C."/>
            <person name="Lim S."/>
        </authorList>
    </citation>
    <scope>NUCLEOTIDE SEQUENCE [LARGE SCALE GENOMIC DNA]</scope>
    <source>
        <strain evidence="3 4">AD1-86</strain>
    </source>
</reference>
<protein>
    <submittedName>
        <fullName evidence="3">Chorismate mutase</fullName>
    </submittedName>
</protein>
<dbReference type="SMART" id="SM00830">
    <property type="entry name" value="CM_2"/>
    <property type="match status" value="1"/>
</dbReference>
<dbReference type="PANTHER" id="PTHR38041">
    <property type="entry name" value="CHORISMATE MUTASE"/>
    <property type="match status" value="1"/>
</dbReference>
<evidence type="ECO:0000313" key="3">
    <source>
        <dbReference type="EMBL" id="ANP28276.1"/>
    </source>
</evidence>
<dbReference type="NCBIfam" id="TIGR01795">
    <property type="entry name" value="CM_mono_cladeE"/>
    <property type="match status" value="1"/>
</dbReference>
<evidence type="ECO:0000259" key="2">
    <source>
        <dbReference type="PROSITE" id="PS51168"/>
    </source>
</evidence>
<accession>A0A1B0ZK00</accession>
<dbReference type="STRING" id="1630135.DAD186_17260"/>
<dbReference type="InterPro" id="IPR010951">
    <property type="entry name" value="CM_bact"/>
</dbReference>
<dbReference type="SUPFAM" id="SSF48600">
    <property type="entry name" value="Chorismate mutase II"/>
    <property type="match status" value="1"/>
</dbReference>
<dbReference type="GO" id="GO:0004106">
    <property type="term" value="F:chorismate mutase activity"/>
    <property type="evidence" value="ECO:0007669"/>
    <property type="project" value="InterPro"/>
</dbReference>
<dbReference type="InterPro" id="IPR002701">
    <property type="entry name" value="CM_II_prokaryot"/>
</dbReference>
<dbReference type="InterPro" id="IPR051331">
    <property type="entry name" value="Chorismate_mutase-related"/>
</dbReference>
<evidence type="ECO:0000256" key="1">
    <source>
        <dbReference type="ARBA" id="ARBA00023235"/>
    </source>
</evidence>
<dbReference type="InterPro" id="IPR036979">
    <property type="entry name" value="CM_dom_sf"/>
</dbReference>
<dbReference type="KEGG" id="dva:DAD186_17260"/>
<dbReference type="PROSITE" id="PS51168">
    <property type="entry name" value="CHORISMATE_MUT_2"/>
    <property type="match status" value="1"/>
</dbReference>
<dbReference type="GO" id="GO:0046417">
    <property type="term" value="P:chorismate metabolic process"/>
    <property type="evidence" value="ECO:0007669"/>
    <property type="project" value="InterPro"/>
</dbReference>
<dbReference type="Gene3D" id="1.20.59.10">
    <property type="entry name" value="Chorismate mutase"/>
    <property type="match status" value="1"/>
</dbReference>